<evidence type="ECO:0000313" key="3">
    <source>
        <dbReference type="EMBL" id="CAL1163724.1"/>
    </source>
</evidence>
<feature type="compositionally biased region" description="Basic residues" evidence="1">
    <location>
        <begin position="62"/>
        <end position="74"/>
    </location>
</feature>
<feature type="compositionally biased region" description="Basic and acidic residues" evidence="1">
    <location>
        <begin position="47"/>
        <end position="61"/>
    </location>
</feature>
<keyword evidence="4" id="KW-1185">Reference proteome</keyword>
<organism evidence="2">
    <name type="scientific">Cladocopium goreaui</name>
    <dbReference type="NCBI Taxonomy" id="2562237"/>
    <lineage>
        <taxon>Eukaryota</taxon>
        <taxon>Sar</taxon>
        <taxon>Alveolata</taxon>
        <taxon>Dinophyceae</taxon>
        <taxon>Suessiales</taxon>
        <taxon>Symbiodiniaceae</taxon>
        <taxon>Cladocopium</taxon>
    </lineage>
</organism>
<evidence type="ECO:0000313" key="2">
    <source>
        <dbReference type="EMBL" id="CAI4010349.1"/>
    </source>
</evidence>
<feature type="compositionally biased region" description="Basic and acidic residues" evidence="1">
    <location>
        <begin position="113"/>
        <end position="144"/>
    </location>
</feature>
<protein>
    <submittedName>
        <fullName evidence="2">Uncharacterized protein</fullName>
    </submittedName>
</protein>
<sequence>MPLLPSTINLDTSLEQQALQLSSNLLGGSGASADLAKAEAKVVAAARGEKRQHEEQGDSGKKKPRAKAKAKANAKTKVTQPASAQSGEPGGPEPADAKTDDAVGGVAPSGEGGDDKPVPERKTRKPTDTEVMKNARSEKDRVIDDIPPICFSKMFWASSNWDGKLNQHERS</sequence>
<dbReference type="AlphaFoldDB" id="A0A9P1GHG6"/>
<feature type="region of interest" description="Disordered" evidence="1">
    <location>
        <begin position="40"/>
        <end position="146"/>
    </location>
</feature>
<dbReference type="Proteomes" id="UP001152797">
    <property type="component" value="Unassembled WGS sequence"/>
</dbReference>
<evidence type="ECO:0000313" key="4">
    <source>
        <dbReference type="Proteomes" id="UP001152797"/>
    </source>
</evidence>
<reference evidence="3" key="2">
    <citation type="submission" date="2024-04" db="EMBL/GenBank/DDBJ databases">
        <authorList>
            <person name="Chen Y."/>
            <person name="Shah S."/>
            <person name="Dougan E. K."/>
            <person name="Thang M."/>
            <person name="Chan C."/>
        </authorList>
    </citation>
    <scope>NUCLEOTIDE SEQUENCE [LARGE SCALE GENOMIC DNA]</scope>
</reference>
<reference evidence="2" key="1">
    <citation type="submission" date="2022-10" db="EMBL/GenBank/DDBJ databases">
        <authorList>
            <person name="Chen Y."/>
            <person name="Dougan E. K."/>
            <person name="Chan C."/>
            <person name="Rhodes N."/>
            <person name="Thang M."/>
        </authorList>
    </citation>
    <scope>NUCLEOTIDE SEQUENCE</scope>
</reference>
<dbReference type="EMBL" id="CAMXCT020004779">
    <property type="protein sequence ID" value="CAL1163724.1"/>
    <property type="molecule type" value="Genomic_DNA"/>
</dbReference>
<comment type="caution">
    <text evidence="2">The sequence shown here is derived from an EMBL/GenBank/DDBJ whole genome shotgun (WGS) entry which is preliminary data.</text>
</comment>
<accession>A0A9P1GHG6</accession>
<gene>
    <name evidence="2" type="ORF">C1SCF055_LOCUS35619</name>
</gene>
<name>A0A9P1GHG6_9DINO</name>
<dbReference type="EMBL" id="CAMXCT030004779">
    <property type="protein sequence ID" value="CAL4797661.1"/>
    <property type="molecule type" value="Genomic_DNA"/>
</dbReference>
<dbReference type="EMBL" id="CAMXCT010004779">
    <property type="protein sequence ID" value="CAI4010349.1"/>
    <property type="molecule type" value="Genomic_DNA"/>
</dbReference>
<proteinExistence type="predicted"/>
<evidence type="ECO:0000256" key="1">
    <source>
        <dbReference type="SAM" id="MobiDB-lite"/>
    </source>
</evidence>